<keyword evidence="2" id="KW-1185">Reference proteome</keyword>
<reference evidence="1 2" key="1">
    <citation type="journal article" date="2012" name="Plant Soil">
        <title>Screening of plant growth-promoting traits in arsenic-resistant bacteria isolated from the rhizosphere of soybean plants from Argentinean agricultural soil.</title>
        <authorList>
            <person name="Wevar Oller A.L."/>
            <person name="Talano M.A."/>
            <person name="Agostini E."/>
        </authorList>
    </citation>
    <scope>NUCLEOTIDE SEQUENCE [LARGE SCALE GENOMIC DNA]</scope>
    <source>
        <strain evidence="1 2">AW4</strain>
    </source>
</reference>
<comment type="caution">
    <text evidence="1">The sequence shown here is derived from an EMBL/GenBank/DDBJ whole genome shotgun (WGS) entry which is preliminary data.</text>
</comment>
<accession>A0ABW8NVF5</accession>
<dbReference type="Proteomes" id="UP001621534">
    <property type="component" value="Unassembled WGS sequence"/>
</dbReference>
<dbReference type="EMBL" id="JAHWXS010000009">
    <property type="protein sequence ID" value="MFK5733881.1"/>
    <property type="molecule type" value="Genomic_DNA"/>
</dbReference>
<proteinExistence type="predicted"/>
<gene>
    <name evidence="1" type="ORF">KW869_10110</name>
</gene>
<evidence type="ECO:0000313" key="2">
    <source>
        <dbReference type="Proteomes" id="UP001621534"/>
    </source>
</evidence>
<evidence type="ECO:0008006" key="3">
    <source>
        <dbReference type="Google" id="ProtNLM"/>
    </source>
</evidence>
<name>A0ABW8NVF5_9PSED</name>
<dbReference type="RefSeq" id="WP_405129386.1">
    <property type="nucleotide sequence ID" value="NZ_JAHWXS010000009.1"/>
</dbReference>
<evidence type="ECO:0000313" key="1">
    <source>
        <dbReference type="EMBL" id="MFK5733881.1"/>
    </source>
</evidence>
<sequence>MYFLIVRRRERGVALPPEKLRKVQALRADIHIGDHHSEPLGRVSTQAWVFNPSPGPDIIPRLHDAKVNGMAQLGININGVEEIDGVLYAQSWWCRAEGAYGN</sequence>
<protein>
    <recommendedName>
        <fullName evidence="3">Prophage PSSB64-02</fullName>
    </recommendedName>
</protein>
<organism evidence="1 2">
    <name type="scientific">Pseudomonas urmiensis</name>
    <dbReference type="NCBI Taxonomy" id="2745493"/>
    <lineage>
        <taxon>Bacteria</taxon>
        <taxon>Pseudomonadati</taxon>
        <taxon>Pseudomonadota</taxon>
        <taxon>Gammaproteobacteria</taxon>
        <taxon>Pseudomonadales</taxon>
        <taxon>Pseudomonadaceae</taxon>
        <taxon>Pseudomonas</taxon>
    </lineage>
</organism>